<dbReference type="PANTHER" id="PTHR48475">
    <property type="entry name" value="RIBONUCLEASE H"/>
    <property type="match status" value="1"/>
</dbReference>
<feature type="non-terminal residue" evidence="2">
    <location>
        <position position="1"/>
    </location>
</feature>
<protein>
    <recommendedName>
        <fullName evidence="1">Integrase zinc-binding domain-containing protein</fullName>
    </recommendedName>
</protein>
<proteinExistence type="predicted"/>
<dbReference type="InterPro" id="IPR041588">
    <property type="entry name" value="Integrase_H2C2"/>
</dbReference>
<name>A0A371GDK3_MUCPR</name>
<dbReference type="OrthoDB" id="1746168at2759"/>
<organism evidence="2 3">
    <name type="scientific">Mucuna pruriens</name>
    <name type="common">Velvet bean</name>
    <name type="synonym">Dolichos pruriens</name>
    <dbReference type="NCBI Taxonomy" id="157652"/>
    <lineage>
        <taxon>Eukaryota</taxon>
        <taxon>Viridiplantae</taxon>
        <taxon>Streptophyta</taxon>
        <taxon>Embryophyta</taxon>
        <taxon>Tracheophyta</taxon>
        <taxon>Spermatophyta</taxon>
        <taxon>Magnoliopsida</taxon>
        <taxon>eudicotyledons</taxon>
        <taxon>Gunneridae</taxon>
        <taxon>Pentapetalae</taxon>
        <taxon>rosids</taxon>
        <taxon>fabids</taxon>
        <taxon>Fabales</taxon>
        <taxon>Fabaceae</taxon>
        <taxon>Papilionoideae</taxon>
        <taxon>50 kb inversion clade</taxon>
        <taxon>NPAAA clade</taxon>
        <taxon>indigoferoid/millettioid clade</taxon>
        <taxon>Phaseoleae</taxon>
        <taxon>Mucuna</taxon>
    </lineage>
</organism>
<dbReference type="EMBL" id="QJKJ01005947">
    <property type="protein sequence ID" value="RDX88403.1"/>
    <property type="molecule type" value="Genomic_DNA"/>
</dbReference>
<dbReference type="AlphaFoldDB" id="A0A371GDK3"/>
<gene>
    <name evidence="2" type="ORF">CR513_30002</name>
</gene>
<accession>A0A371GDK3</accession>
<evidence type="ECO:0000259" key="1">
    <source>
        <dbReference type="Pfam" id="PF17921"/>
    </source>
</evidence>
<comment type="caution">
    <text evidence="2">The sequence shown here is derived from an EMBL/GenBank/DDBJ whole genome shotgun (WGS) entry which is preliminary data.</text>
</comment>
<evidence type="ECO:0000313" key="3">
    <source>
        <dbReference type="Proteomes" id="UP000257109"/>
    </source>
</evidence>
<dbReference type="Gene3D" id="1.10.340.70">
    <property type="match status" value="1"/>
</dbReference>
<dbReference type="PANTHER" id="PTHR48475:SF2">
    <property type="entry name" value="RIBONUCLEASE H"/>
    <property type="match status" value="1"/>
</dbReference>
<keyword evidence="3" id="KW-1185">Reference proteome</keyword>
<reference evidence="2" key="1">
    <citation type="submission" date="2018-05" db="EMBL/GenBank/DDBJ databases">
        <title>Draft genome of Mucuna pruriens seed.</title>
        <authorList>
            <person name="Nnadi N.E."/>
            <person name="Vos R."/>
            <person name="Hasami M.H."/>
            <person name="Devisetty U.K."/>
            <person name="Aguiy J.C."/>
        </authorList>
    </citation>
    <scope>NUCLEOTIDE SEQUENCE [LARGE SCALE GENOMIC DNA]</scope>
    <source>
        <strain evidence="2">JCA_2017</strain>
    </source>
</reference>
<evidence type="ECO:0000313" key="2">
    <source>
        <dbReference type="EMBL" id="RDX88403.1"/>
    </source>
</evidence>
<dbReference type="Pfam" id="PF17921">
    <property type="entry name" value="Integrase_H2C2"/>
    <property type="match status" value="1"/>
</dbReference>
<dbReference type="Proteomes" id="UP000257109">
    <property type="component" value="Unassembled WGS sequence"/>
</dbReference>
<feature type="domain" description="Integrase zinc-binding" evidence="1">
    <location>
        <begin position="115"/>
        <end position="170"/>
    </location>
</feature>
<sequence>MEATFEKFTLLHVPREQNERADLLSKLATPQKSGVQKSIIHESLRRPTIEEPDVGCVDKRTTWMSPLLAYLKDEVKPEEPNQAKKLVKDVARYIVIGGELYRRGFSFPLLRCIDGEETRYVIKKVHEGLCDSHIGGRALARKIARTGYYWPTLKGNYMDYVKRCNKCQRFAGQVTHHQSSYMPLLLHGPSTSGEWTS</sequence>